<dbReference type="InterPro" id="IPR001460">
    <property type="entry name" value="PCN-bd_Tpept"/>
</dbReference>
<evidence type="ECO:0000259" key="1">
    <source>
        <dbReference type="Pfam" id="PF00905"/>
    </source>
</evidence>
<dbReference type="AlphaFoldDB" id="A0A4Y8JUF1"/>
<dbReference type="OrthoDB" id="9766847at2"/>
<dbReference type="GO" id="GO:0071555">
    <property type="term" value="P:cell wall organization"/>
    <property type="evidence" value="ECO:0007669"/>
    <property type="project" value="TreeGrafter"/>
</dbReference>
<dbReference type="InterPro" id="IPR054120">
    <property type="entry name" value="PBPA_dimer"/>
</dbReference>
<dbReference type="Pfam" id="PF00905">
    <property type="entry name" value="Transpeptidase"/>
    <property type="match status" value="1"/>
</dbReference>
<comment type="caution">
    <text evidence="3">The sequence shown here is derived from an EMBL/GenBank/DDBJ whole genome shotgun (WGS) entry which is preliminary data.</text>
</comment>
<evidence type="ECO:0000259" key="2">
    <source>
        <dbReference type="Pfam" id="PF21922"/>
    </source>
</evidence>
<dbReference type="GO" id="GO:0008658">
    <property type="term" value="F:penicillin binding"/>
    <property type="evidence" value="ECO:0007669"/>
    <property type="project" value="InterPro"/>
</dbReference>
<dbReference type="Proteomes" id="UP000297472">
    <property type="component" value="Unassembled WGS sequence"/>
</dbReference>
<dbReference type="PANTHER" id="PTHR30627:SF24">
    <property type="entry name" value="PENICILLIN-BINDING PROTEIN 4B"/>
    <property type="match status" value="1"/>
</dbReference>
<evidence type="ECO:0000313" key="3">
    <source>
        <dbReference type="EMBL" id="TFD29548.1"/>
    </source>
</evidence>
<proteinExistence type="predicted"/>
<name>A0A4Y8JUF1_9MICO</name>
<organism evidence="3 4">
    <name type="scientific">Cryobacterium cryoconiti</name>
    <dbReference type="NCBI Taxonomy" id="1259239"/>
    <lineage>
        <taxon>Bacteria</taxon>
        <taxon>Bacillati</taxon>
        <taxon>Actinomycetota</taxon>
        <taxon>Actinomycetes</taxon>
        <taxon>Micrococcales</taxon>
        <taxon>Microbacteriaceae</taxon>
        <taxon>Cryobacterium</taxon>
    </lineage>
</organism>
<dbReference type="Pfam" id="PF21922">
    <property type="entry name" value="PBP_dimer_2"/>
    <property type="match status" value="1"/>
</dbReference>
<evidence type="ECO:0000313" key="4">
    <source>
        <dbReference type="Proteomes" id="UP000297472"/>
    </source>
</evidence>
<feature type="domain" description="Penicillin-binding protein transpeptidase" evidence="1">
    <location>
        <begin position="155"/>
        <end position="478"/>
    </location>
</feature>
<keyword evidence="4" id="KW-1185">Reference proteome</keyword>
<dbReference type="EMBL" id="SOHA01000028">
    <property type="protein sequence ID" value="TFD29548.1"/>
    <property type="molecule type" value="Genomic_DNA"/>
</dbReference>
<dbReference type="RefSeq" id="WP_134424595.1">
    <property type="nucleotide sequence ID" value="NZ_SOHA01000028.1"/>
</dbReference>
<accession>A0A4Y8JUF1</accession>
<dbReference type="InterPro" id="IPR050515">
    <property type="entry name" value="Beta-lactam/transpept"/>
</dbReference>
<dbReference type="GO" id="GO:0071972">
    <property type="term" value="F:peptidoglycan L,D-transpeptidase activity"/>
    <property type="evidence" value="ECO:0007669"/>
    <property type="project" value="TreeGrafter"/>
</dbReference>
<dbReference type="Gene3D" id="3.90.1310.10">
    <property type="entry name" value="Penicillin-binding protein 2a (Domain 2)"/>
    <property type="match status" value="1"/>
</dbReference>
<dbReference type="SUPFAM" id="SSF56601">
    <property type="entry name" value="beta-lactamase/transpeptidase-like"/>
    <property type="match status" value="1"/>
</dbReference>
<dbReference type="PANTHER" id="PTHR30627">
    <property type="entry name" value="PEPTIDOGLYCAN D,D-TRANSPEPTIDASE"/>
    <property type="match status" value="1"/>
</dbReference>
<gene>
    <name evidence="3" type="ORF">E3T49_08960</name>
</gene>
<sequence length="483" mass="50630">MNRELKRVSMVVLLMFVALLASTTIVQVFQADSLSADARNTRTLYDSYSIERGPILVAGEPIAQSMPADDEYKFQRTYSNGPLYAPVTGFIPLNGAPTGLEHALNSELSGTSDAQFFDKMNALITGQSPKGASVEATIDPVAQQAAWDALGDLTGSVVVTEPATGRVLAMVSKPSYDPNLLTVHDDQQVTDSYQALLNDESDPLIDRSINALNPPGSVFKLVVVTAALESGKFTPESTFPNPATYQLPGSSSIVINSGGGTCGGGDTVTIATALKQSCNIPLAELGLQLGDDAIRATAEKFGFNSDYSIPLDVSQSVYPTVLDDAQTALSAFGQTDVRATAMQMAMVSAAIANGGVLMAPNLVDKVTAPDLSPIQVFEPQTRERVMSAETAATLTQMMVNGVQDGAASNARIDGVDVAGKTGTAENAEDEPYTLWFTGFAPAADPKYAITVLVEDGGGMGQTGYGNLLAAPIAKQVLEAVLNK</sequence>
<protein>
    <submittedName>
        <fullName evidence="3">Penicillin-binding protein 2</fullName>
    </submittedName>
</protein>
<dbReference type="GO" id="GO:0005886">
    <property type="term" value="C:plasma membrane"/>
    <property type="evidence" value="ECO:0007669"/>
    <property type="project" value="TreeGrafter"/>
</dbReference>
<dbReference type="InterPro" id="IPR012338">
    <property type="entry name" value="Beta-lactam/transpept-like"/>
</dbReference>
<dbReference type="Gene3D" id="3.40.710.10">
    <property type="entry name" value="DD-peptidase/beta-lactamase superfamily"/>
    <property type="match status" value="1"/>
</dbReference>
<feature type="domain" description="Penicillin binding protein A dimerisation" evidence="2">
    <location>
        <begin position="52"/>
        <end position="134"/>
    </location>
</feature>
<reference evidence="3 4" key="1">
    <citation type="submission" date="2019-03" db="EMBL/GenBank/DDBJ databases">
        <title>Genomics of glacier-inhabiting Cryobacterium strains.</title>
        <authorList>
            <person name="Liu Q."/>
            <person name="Xin Y.-H."/>
        </authorList>
    </citation>
    <scope>NUCLEOTIDE SEQUENCE [LARGE SCALE GENOMIC DNA]</scope>
    <source>
        <strain evidence="3 4">TMT1-51</strain>
    </source>
</reference>